<dbReference type="InterPro" id="IPR019103">
    <property type="entry name" value="Peptidase_aspartic_DDI1-type"/>
</dbReference>
<comment type="function">
    <text evidence="1">Probable aspartic protease. May be involved in the regulation of exocytosis. Acts as a linker between the 19S proteasome and polyubiquitinated proteins via UBA domain interactions with ubiquitin for their subsequent degradation. Required for S-phase checkpoint control.</text>
</comment>
<dbReference type="InterPro" id="IPR000626">
    <property type="entry name" value="Ubiquitin-like_dom"/>
</dbReference>
<proteinExistence type="inferred from homology"/>
<evidence type="ECO:0000256" key="4">
    <source>
        <dbReference type="ARBA" id="ARBA00021491"/>
    </source>
</evidence>
<feature type="domain" description="Ubiquitin-like" evidence="10">
    <location>
        <begin position="1"/>
        <end position="57"/>
    </location>
</feature>
<dbReference type="EMBL" id="CCYA01000217">
    <property type="protein sequence ID" value="CEH13296.1"/>
    <property type="molecule type" value="Genomic_DNA"/>
</dbReference>
<evidence type="ECO:0000256" key="8">
    <source>
        <dbReference type="SAM" id="MobiDB-lite"/>
    </source>
</evidence>
<evidence type="ECO:0000256" key="1">
    <source>
        <dbReference type="ARBA" id="ARBA00003231"/>
    </source>
</evidence>
<accession>A0A0P1BBD4</accession>
<comment type="subunit">
    <text evidence="3">Binds ubiquitin and polyubiquitinated proteins.</text>
</comment>
<dbReference type="CDD" id="cd05479">
    <property type="entry name" value="RP_DDI"/>
    <property type="match status" value="1"/>
</dbReference>
<keyword evidence="7" id="KW-0378">Hydrolase</keyword>
<dbReference type="Proteomes" id="UP000054845">
    <property type="component" value="Unassembled WGS sequence"/>
</dbReference>
<evidence type="ECO:0000256" key="2">
    <source>
        <dbReference type="ARBA" id="ARBA00009136"/>
    </source>
</evidence>
<dbReference type="CDD" id="cd17039">
    <property type="entry name" value="Ubl_ubiquitin_like"/>
    <property type="match status" value="1"/>
</dbReference>
<evidence type="ECO:0000313" key="11">
    <source>
        <dbReference type="EMBL" id="CEH13296.1"/>
    </source>
</evidence>
<feature type="region of interest" description="Disordered" evidence="8">
    <location>
        <begin position="70"/>
        <end position="104"/>
    </location>
</feature>
<feature type="region of interest" description="Disordered" evidence="8">
    <location>
        <begin position="336"/>
        <end position="391"/>
    </location>
</feature>
<dbReference type="OrthoDB" id="1047367at2759"/>
<feature type="compositionally biased region" description="Polar residues" evidence="8">
    <location>
        <begin position="372"/>
        <end position="389"/>
    </location>
</feature>
<dbReference type="SMART" id="SM00213">
    <property type="entry name" value="UBQ"/>
    <property type="match status" value="1"/>
</dbReference>
<feature type="compositionally biased region" description="Low complexity" evidence="8">
    <location>
        <begin position="76"/>
        <end position="93"/>
    </location>
</feature>
<dbReference type="PANTHER" id="PTHR12917">
    <property type="entry name" value="ASPARTYL PROTEASE DDI-RELATED"/>
    <property type="match status" value="1"/>
</dbReference>
<feature type="domain" description="UBA" evidence="9">
    <location>
        <begin position="419"/>
        <end position="458"/>
    </location>
</feature>
<dbReference type="Gene3D" id="3.10.20.90">
    <property type="entry name" value="Phosphatidylinositol 3-kinase Catalytic Subunit, Chain A, domain 1"/>
    <property type="match status" value="1"/>
</dbReference>
<dbReference type="SMART" id="SM00165">
    <property type="entry name" value="UBA"/>
    <property type="match status" value="1"/>
</dbReference>
<dbReference type="STRING" id="401625.A0A0P1BBD4"/>
<dbReference type="PANTHER" id="PTHR12917:SF1">
    <property type="entry name" value="AT13091P"/>
    <property type="match status" value="1"/>
</dbReference>
<protein>
    <recommendedName>
        <fullName evidence="4">DNA damage-inducible protein 1</fullName>
    </recommendedName>
</protein>
<evidence type="ECO:0000256" key="5">
    <source>
        <dbReference type="ARBA" id="ARBA00022670"/>
    </source>
</evidence>
<dbReference type="Pfam" id="PF09668">
    <property type="entry name" value="Asp_protease"/>
    <property type="match status" value="1"/>
</dbReference>
<reference evidence="11 12" key="1">
    <citation type="submission" date="2014-09" db="EMBL/GenBank/DDBJ databases">
        <authorList>
            <person name="Magalhaes I.L.F."/>
            <person name="Oliveira U."/>
            <person name="Santos F.R."/>
            <person name="Vidigal T.H.D.A."/>
            <person name="Brescovit A.D."/>
            <person name="Santos A.J."/>
        </authorList>
    </citation>
    <scope>NUCLEOTIDE SEQUENCE [LARGE SCALE GENOMIC DNA]</scope>
</reference>
<evidence type="ECO:0000256" key="3">
    <source>
        <dbReference type="ARBA" id="ARBA00011128"/>
    </source>
</evidence>
<dbReference type="AlphaFoldDB" id="A0A0P1BBD4"/>
<dbReference type="SUPFAM" id="SSF54236">
    <property type="entry name" value="Ubiquitin-like"/>
    <property type="match status" value="1"/>
</dbReference>
<dbReference type="SUPFAM" id="SSF50630">
    <property type="entry name" value="Acid proteases"/>
    <property type="match status" value="1"/>
</dbReference>
<dbReference type="InterPro" id="IPR021109">
    <property type="entry name" value="Peptidase_aspartic_dom_sf"/>
</dbReference>
<evidence type="ECO:0000259" key="10">
    <source>
        <dbReference type="PROSITE" id="PS50053"/>
    </source>
</evidence>
<dbReference type="InterPro" id="IPR029071">
    <property type="entry name" value="Ubiquitin-like_domsf"/>
</dbReference>
<keyword evidence="12" id="KW-1185">Reference proteome</keyword>
<evidence type="ECO:0000259" key="9">
    <source>
        <dbReference type="PROSITE" id="PS50030"/>
    </source>
</evidence>
<dbReference type="PROSITE" id="PS50030">
    <property type="entry name" value="UBA"/>
    <property type="match status" value="1"/>
</dbReference>
<evidence type="ECO:0000256" key="7">
    <source>
        <dbReference type="ARBA" id="ARBA00022801"/>
    </source>
</evidence>
<dbReference type="Gene3D" id="2.40.70.10">
    <property type="entry name" value="Acid Proteases"/>
    <property type="match status" value="1"/>
</dbReference>
<keyword evidence="5" id="KW-0645">Protease</keyword>
<dbReference type="GO" id="GO:0004190">
    <property type="term" value="F:aspartic-type endopeptidase activity"/>
    <property type="evidence" value="ECO:0007669"/>
    <property type="project" value="UniProtKB-KW"/>
</dbReference>
<dbReference type="InterPro" id="IPR015940">
    <property type="entry name" value="UBA"/>
</dbReference>
<evidence type="ECO:0000256" key="6">
    <source>
        <dbReference type="ARBA" id="ARBA00022750"/>
    </source>
</evidence>
<keyword evidence="6" id="KW-0064">Aspartyl protease</keyword>
<sequence length="458" mass="48426">MVVIVTDLDSFPVEVNLSSTVKDLSEQVQDVIGIPAEEQAVLLDGRPLDPTKKLNSYESQGLNQDSLLVIGKNPTGQASSSGAAGQRGGQSQAGAGGESEEQFAEQLRQQVLSNSHMREQVKQTSPDLHAALESPAEFLRQLRRERQKADEAARRQQQAEMELAAADEFDVEAQAKIEEAIRQQQVYENLESAMENMPEAFGSVNMLYVQAEINGTPLKAFVDSGAQMTIMSPECAEKCGIKRLLDTRFSGIARGVGTAKILGRIHSAQMKLEDLYLPVSLTVIEGKDVDLLFGLDMLKRYQASIDLGQNALIINGRKIRFLDEHELPKNARLFAEEQESEASAAGRSVDGTSASAPGTRPTPPQFPGSGATLGSQPVSGVGLSSATSGSTNALSSTQAAASSASAPSATPASGNAGAKWPAESIQALKDLGATDQQAVALLDAAGGNVDAAASFLFQ</sequence>
<dbReference type="PROSITE" id="PS50053">
    <property type="entry name" value="UBIQUITIN_2"/>
    <property type="match status" value="1"/>
</dbReference>
<evidence type="ECO:0000313" key="12">
    <source>
        <dbReference type="Proteomes" id="UP000054845"/>
    </source>
</evidence>
<dbReference type="GO" id="GO:0006508">
    <property type="term" value="P:proteolysis"/>
    <property type="evidence" value="ECO:0007669"/>
    <property type="project" value="UniProtKB-KW"/>
</dbReference>
<dbReference type="Gene3D" id="1.10.8.10">
    <property type="entry name" value="DNA helicase RuvA subunit, C-terminal domain"/>
    <property type="match status" value="1"/>
</dbReference>
<comment type="similarity">
    <text evidence="2">Belongs to the DDI1 family.</text>
</comment>
<name>A0A0P1BBD4_9BASI</name>
<dbReference type="Pfam" id="PF00240">
    <property type="entry name" value="ubiquitin"/>
    <property type="match status" value="1"/>
</dbReference>
<organism evidence="11 12">
    <name type="scientific">Ceraceosorus bombacis</name>
    <dbReference type="NCBI Taxonomy" id="401625"/>
    <lineage>
        <taxon>Eukaryota</taxon>
        <taxon>Fungi</taxon>
        <taxon>Dikarya</taxon>
        <taxon>Basidiomycota</taxon>
        <taxon>Ustilaginomycotina</taxon>
        <taxon>Exobasidiomycetes</taxon>
        <taxon>Ceraceosorales</taxon>
        <taxon>Ceraceosoraceae</taxon>
        <taxon>Ceraceosorus</taxon>
    </lineage>
</organism>